<reference evidence="6 7" key="1">
    <citation type="submission" date="2022-06" db="EMBL/GenBank/DDBJ databases">
        <title>New Species of the Genus Actinoplanes, ActinopZanes ferrugineus.</title>
        <authorList>
            <person name="Ding P."/>
        </authorList>
    </citation>
    <scope>NUCLEOTIDE SEQUENCE [LARGE SCALE GENOMIC DNA]</scope>
    <source>
        <strain evidence="6 7">TRM88003</strain>
    </source>
</reference>
<dbReference type="SMART" id="SM00342">
    <property type="entry name" value="HTH_ARAC"/>
    <property type="match status" value="1"/>
</dbReference>
<dbReference type="Pfam" id="PF12833">
    <property type="entry name" value="HTH_18"/>
    <property type="match status" value="1"/>
</dbReference>
<evidence type="ECO:0000313" key="6">
    <source>
        <dbReference type="EMBL" id="MCO8270073.1"/>
    </source>
</evidence>
<evidence type="ECO:0000256" key="1">
    <source>
        <dbReference type="ARBA" id="ARBA00023015"/>
    </source>
</evidence>
<dbReference type="PANTHER" id="PTHR46796:SF15">
    <property type="entry name" value="BLL1074 PROTEIN"/>
    <property type="match status" value="1"/>
</dbReference>
<dbReference type="PROSITE" id="PS01124">
    <property type="entry name" value="HTH_ARAC_FAMILY_2"/>
    <property type="match status" value="1"/>
</dbReference>
<protein>
    <submittedName>
        <fullName evidence="6">Helix-turn-helix domain-containing protein</fullName>
    </submittedName>
</protein>
<keyword evidence="3" id="KW-0804">Transcription</keyword>
<dbReference type="RefSeq" id="WP_253236205.1">
    <property type="nucleotide sequence ID" value="NZ_JAMYJR010000003.1"/>
</dbReference>
<dbReference type="EMBL" id="JAMYJR010000003">
    <property type="protein sequence ID" value="MCO8270073.1"/>
    <property type="molecule type" value="Genomic_DNA"/>
</dbReference>
<sequence length="436" mass="44686">MGAQIHSVPAVISGEPCEVAVRAVPSWLRAYVIGLSGFRSGSGQPVGHLLLPLASTTVIVDFGSPSGLVSGAREVATTGGETEWGHGVSIGLTPLGAGALFGLPMREFGGAAIALADVLGPAATELPGLLGAALTWEHRFDLLESILSAAFHHDAAAHGLRSGQQAATVEPRPGWQAAVFEPRRGRRAAAFEPPSGRAAAFEPPSGRAAASEPSSGRETVAFKWLSGREADALEGRSGREADVLGLRPGPAPGESQPGWEVGSRSRREPAELGLRPGCEAGALEPRSGRAADESQGPGREAAALGARLGGMTAVRPDDAVLAAWLRLQRGDRPPIGPVAAASGVGRRRLERGFREHIGISPGAVARIARFQRAVGQFGAGATPAEAAAGSGLVDQSHLARETRAMTGMTPAQLSAHLRTPPILVSHTSRSSGAGRA</sequence>
<feature type="compositionally biased region" description="Polar residues" evidence="4">
    <location>
        <begin position="425"/>
        <end position="436"/>
    </location>
</feature>
<feature type="compositionally biased region" description="Basic and acidic residues" evidence="4">
    <location>
        <begin position="233"/>
        <end position="242"/>
    </location>
</feature>
<evidence type="ECO:0000256" key="4">
    <source>
        <dbReference type="SAM" id="MobiDB-lite"/>
    </source>
</evidence>
<accession>A0ABT1DHV5</accession>
<dbReference type="Proteomes" id="UP001523369">
    <property type="component" value="Unassembled WGS sequence"/>
</dbReference>
<dbReference type="PANTHER" id="PTHR46796">
    <property type="entry name" value="HTH-TYPE TRANSCRIPTIONAL ACTIVATOR RHAS-RELATED"/>
    <property type="match status" value="1"/>
</dbReference>
<proteinExistence type="predicted"/>
<feature type="region of interest" description="Disordered" evidence="4">
    <location>
        <begin position="190"/>
        <end position="218"/>
    </location>
</feature>
<feature type="region of interest" description="Disordered" evidence="4">
    <location>
        <begin position="233"/>
        <end position="300"/>
    </location>
</feature>
<keyword evidence="7" id="KW-1185">Reference proteome</keyword>
<evidence type="ECO:0000256" key="3">
    <source>
        <dbReference type="ARBA" id="ARBA00023163"/>
    </source>
</evidence>
<keyword evidence="1" id="KW-0805">Transcription regulation</keyword>
<dbReference type="Gene3D" id="1.10.10.60">
    <property type="entry name" value="Homeodomain-like"/>
    <property type="match status" value="1"/>
</dbReference>
<evidence type="ECO:0000259" key="5">
    <source>
        <dbReference type="PROSITE" id="PS01124"/>
    </source>
</evidence>
<comment type="caution">
    <text evidence="6">The sequence shown here is derived from an EMBL/GenBank/DDBJ whole genome shotgun (WGS) entry which is preliminary data.</text>
</comment>
<keyword evidence="2" id="KW-0238">DNA-binding</keyword>
<dbReference type="InterPro" id="IPR050204">
    <property type="entry name" value="AraC_XylS_family_regulators"/>
</dbReference>
<organism evidence="6 7">
    <name type="scientific">Paractinoplanes aksuensis</name>
    <dbReference type="NCBI Taxonomy" id="2939490"/>
    <lineage>
        <taxon>Bacteria</taxon>
        <taxon>Bacillati</taxon>
        <taxon>Actinomycetota</taxon>
        <taxon>Actinomycetes</taxon>
        <taxon>Micromonosporales</taxon>
        <taxon>Micromonosporaceae</taxon>
        <taxon>Paractinoplanes</taxon>
    </lineage>
</organism>
<feature type="region of interest" description="Disordered" evidence="4">
    <location>
        <begin position="414"/>
        <end position="436"/>
    </location>
</feature>
<dbReference type="InterPro" id="IPR018060">
    <property type="entry name" value="HTH_AraC"/>
</dbReference>
<gene>
    <name evidence="6" type="ORF">M1L60_05640</name>
</gene>
<feature type="domain" description="HTH araC/xylS-type" evidence="5">
    <location>
        <begin position="319"/>
        <end position="416"/>
    </location>
</feature>
<evidence type="ECO:0000256" key="2">
    <source>
        <dbReference type="ARBA" id="ARBA00023125"/>
    </source>
</evidence>
<name>A0ABT1DHV5_9ACTN</name>
<evidence type="ECO:0000313" key="7">
    <source>
        <dbReference type="Proteomes" id="UP001523369"/>
    </source>
</evidence>